<organism evidence="2 3">
    <name type="scientific">Phaeoacremonium minimum (strain UCR-PA7)</name>
    <name type="common">Esca disease fungus</name>
    <name type="synonym">Togninia minima</name>
    <dbReference type="NCBI Taxonomy" id="1286976"/>
    <lineage>
        <taxon>Eukaryota</taxon>
        <taxon>Fungi</taxon>
        <taxon>Dikarya</taxon>
        <taxon>Ascomycota</taxon>
        <taxon>Pezizomycotina</taxon>
        <taxon>Sordariomycetes</taxon>
        <taxon>Sordariomycetidae</taxon>
        <taxon>Togniniales</taxon>
        <taxon>Togniniaceae</taxon>
        <taxon>Phaeoacremonium</taxon>
    </lineage>
</organism>
<dbReference type="KEGG" id="tmn:UCRPA7_7122"/>
<protein>
    <submittedName>
        <fullName evidence="2">Putative c2h2 finger domain protein</fullName>
    </submittedName>
</protein>
<dbReference type="GeneID" id="19327851"/>
<dbReference type="HOGENOM" id="CLU_897672_0_0_1"/>
<keyword evidence="3" id="KW-1185">Reference proteome</keyword>
<evidence type="ECO:0000313" key="2">
    <source>
        <dbReference type="EMBL" id="EON97373.1"/>
    </source>
</evidence>
<gene>
    <name evidence="2" type="ORF">UCRPA7_7122</name>
</gene>
<sequence>MHSPTTKGPWSDAFKKHLVTVHEVEQTLPNSGQRSGDVIDTEAKIISYAPDATGNCSTCPRSFSNAQDFYDHLDDCVLQIIQQEDPAEAINADRLAEVEDDENVHQTLRKNHVSTPTQTMFTLDDDDGGQGSEDDDEPDAFATGFPPTSKKRKVSIAGSLQKESKGRGRKSRRDYPSSWGYDKGQVTMKRRVMSVFNGPRRLAKDDMMLSTEHEVRIKLSDGKSYVTDLDVQTMKRAEVFHNTMDDQRNNMTMDPSAKIGLEDDPMLLGSSGMSLTRAIALHQGSYFHETQINIPPPFGTGDVLGGQEPM</sequence>
<feature type="compositionally biased region" description="Acidic residues" evidence="1">
    <location>
        <begin position="123"/>
        <end position="139"/>
    </location>
</feature>
<dbReference type="OrthoDB" id="6077919at2759"/>
<reference evidence="3" key="1">
    <citation type="journal article" date="2013" name="Genome Announc.">
        <title>Draft genome sequence of the ascomycete Phaeoacremonium aleophilum strain UCR-PA7, a causal agent of the esca disease complex in grapevines.</title>
        <authorList>
            <person name="Blanco-Ulate B."/>
            <person name="Rolshausen P."/>
            <person name="Cantu D."/>
        </authorList>
    </citation>
    <scope>NUCLEOTIDE SEQUENCE [LARGE SCALE GENOMIC DNA]</scope>
    <source>
        <strain evidence="3">UCR-PA7</strain>
    </source>
</reference>
<name>R8BDJ9_PHAM7</name>
<dbReference type="Proteomes" id="UP000014074">
    <property type="component" value="Unassembled WGS sequence"/>
</dbReference>
<proteinExistence type="predicted"/>
<dbReference type="RefSeq" id="XP_007917854.1">
    <property type="nucleotide sequence ID" value="XM_007919663.1"/>
</dbReference>
<accession>R8BDJ9</accession>
<dbReference type="AlphaFoldDB" id="R8BDJ9"/>
<evidence type="ECO:0000256" key="1">
    <source>
        <dbReference type="SAM" id="MobiDB-lite"/>
    </source>
</evidence>
<feature type="region of interest" description="Disordered" evidence="1">
    <location>
        <begin position="107"/>
        <end position="182"/>
    </location>
</feature>
<dbReference type="eggNOG" id="ENOG502QXVT">
    <property type="taxonomic scope" value="Eukaryota"/>
</dbReference>
<dbReference type="EMBL" id="KB933267">
    <property type="protein sequence ID" value="EON97373.1"/>
    <property type="molecule type" value="Genomic_DNA"/>
</dbReference>
<evidence type="ECO:0000313" key="3">
    <source>
        <dbReference type="Proteomes" id="UP000014074"/>
    </source>
</evidence>